<dbReference type="Gene3D" id="3.30.420.40">
    <property type="match status" value="1"/>
</dbReference>
<dbReference type="CDD" id="cd10227">
    <property type="entry name" value="ASKHA_NBD_ParM-like"/>
    <property type="match status" value="1"/>
</dbReference>
<dbReference type="Proteomes" id="UP000502136">
    <property type="component" value="Chromosome"/>
</dbReference>
<dbReference type="InterPro" id="IPR043129">
    <property type="entry name" value="ATPase_NBD"/>
</dbReference>
<feature type="domain" description="Actin-like protein N-terminal" evidence="1">
    <location>
        <begin position="5"/>
        <end position="148"/>
    </location>
</feature>
<protein>
    <submittedName>
        <fullName evidence="2">ParM/StbA family protein</fullName>
    </submittedName>
</protein>
<sequence>MGIVGIDPGGSAVKLYDGKQFRQFPSAIGYDWRERNILQQHGDHDYDWAYEGRRGFAGTLALHESQMADSLKGDSKAHPEARLRVLIALHQYASGPEHDIVVGQPVGTHTRNQKELIKKMLIGEHEMTINGRRRVITINRCEVAAEGVSAGLLAGAKGTVRVIDIGSGTVNYGTLLDGRYKDLESFTLVTGMDTRRNLDLDSFARQIAAYAVNKGWSNRDTVHLCGGGAEPIQRELAKYFGSAQLLKAGMSEFANVDAFYRIAKGLYANEKN</sequence>
<dbReference type="EMBL" id="CP051428">
    <property type="protein sequence ID" value="QJC52768.1"/>
    <property type="molecule type" value="Genomic_DNA"/>
</dbReference>
<dbReference type="Pfam" id="PF17989">
    <property type="entry name" value="ALP_N"/>
    <property type="match status" value="1"/>
</dbReference>
<accession>A0A6H2H088</accession>
<evidence type="ECO:0000313" key="2">
    <source>
        <dbReference type="EMBL" id="QJC52768.1"/>
    </source>
</evidence>
<proteinExistence type="predicted"/>
<dbReference type="RefSeq" id="WP_168908320.1">
    <property type="nucleotide sequence ID" value="NZ_CP051428.1"/>
</dbReference>
<gene>
    <name evidence="2" type="ORF">HGI30_15145</name>
</gene>
<evidence type="ECO:0000313" key="3">
    <source>
        <dbReference type="Proteomes" id="UP000502136"/>
    </source>
</evidence>
<name>A0A6H2H088_9BACL</name>
<dbReference type="SUPFAM" id="SSF53067">
    <property type="entry name" value="Actin-like ATPase domain"/>
    <property type="match status" value="1"/>
</dbReference>
<dbReference type="InterPro" id="IPR040607">
    <property type="entry name" value="ALP_N"/>
</dbReference>
<keyword evidence="3" id="KW-1185">Reference proteome</keyword>
<organism evidence="2 3">
    <name type="scientific">Paenibacillus albicereus</name>
    <dbReference type="NCBI Taxonomy" id="2726185"/>
    <lineage>
        <taxon>Bacteria</taxon>
        <taxon>Bacillati</taxon>
        <taxon>Bacillota</taxon>
        <taxon>Bacilli</taxon>
        <taxon>Bacillales</taxon>
        <taxon>Paenibacillaceae</taxon>
        <taxon>Paenibacillus</taxon>
    </lineage>
</organism>
<reference evidence="2 3" key="1">
    <citation type="submission" date="2020-04" db="EMBL/GenBank/DDBJ databases">
        <title>Novel Paenibacillus strain UniB2 isolated from commercial digestive syrup.</title>
        <authorList>
            <person name="Thorat V."/>
            <person name="Kirdat K."/>
            <person name="Tiwarekar B."/>
            <person name="Yadav A."/>
        </authorList>
    </citation>
    <scope>NUCLEOTIDE SEQUENCE [LARGE SCALE GENOMIC DNA]</scope>
    <source>
        <strain evidence="2 3">UniB2</strain>
    </source>
</reference>
<evidence type="ECO:0000259" key="1">
    <source>
        <dbReference type="Pfam" id="PF17989"/>
    </source>
</evidence>
<dbReference type="AlphaFoldDB" id="A0A6H2H088"/>
<dbReference type="KEGG" id="palr:HGI30_15145"/>